<evidence type="ECO:0000256" key="4">
    <source>
        <dbReference type="ARBA" id="ARBA00023134"/>
    </source>
</evidence>
<evidence type="ECO:0000256" key="3">
    <source>
        <dbReference type="ARBA" id="ARBA00022801"/>
    </source>
</evidence>
<evidence type="ECO:0000259" key="6">
    <source>
        <dbReference type="SMART" id="SM00382"/>
    </source>
</evidence>
<dbReference type="Pfam" id="PF03308">
    <property type="entry name" value="MeaB"/>
    <property type="match status" value="1"/>
</dbReference>
<dbReference type="GO" id="GO:0003924">
    <property type="term" value="F:GTPase activity"/>
    <property type="evidence" value="ECO:0007669"/>
    <property type="project" value="InterPro"/>
</dbReference>
<proteinExistence type="inferred from homology"/>
<gene>
    <name evidence="7" type="ORF">UFOPK2399_01311</name>
</gene>
<dbReference type="InterPro" id="IPR003593">
    <property type="entry name" value="AAA+_ATPase"/>
</dbReference>
<feature type="domain" description="AAA+ ATPase" evidence="6">
    <location>
        <begin position="50"/>
        <end position="221"/>
    </location>
</feature>
<dbReference type="EMBL" id="CAEZXP010000004">
    <property type="protein sequence ID" value="CAB4700439.1"/>
    <property type="molecule type" value="Genomic_DNA"/>
</dbReference>
<dbReference type="SMART" id="SM00382">
    <property type="entry name" value="AAA"/>
    <property type="match status" value="1"/>
</dbReference>
<dbReference type="CDD" id="cd03114">
    <property type="entry name" value="MMAA-like"/>
    <property type="match status" value="1"/>
</dbReference>
<keyword evidence="2" id="KW-0547">Nucleotide-binding</keyword>
<keyword evidence="5" id="KW-0143">Chaperone</keyword>
<dbReference type="SUPFAM" id="SSF52540">
    <property type="entry name" value="P-loop containing nucleoside triphosphate hydrolases"/>
    <property type="match status" value="1"/>
</dbReference>
<dbReference type="NCBIfam" id="TIGR00750">
    <property type="entry name" value="lao"/>
    <property type="match status" value="1"/>
</dbReference>
<dbReference type="AlphaFoldDB" id="A0A6J6PP55"/>
<evidence type="ECO:0000256" key="1">
    <source>
        <dbReference type="ARBA" id="ARBA00009625"/>
    </source>
</evidence>
<dbReference type="InterPro" id="IPR052040">
    <property type="entry name" value="GTPase/Isobutyryl-CoA_mutase"/>
</dbReference>
<dbReference type="InterPro" id="IPR027417">
    <property type="entry name" value="P-loop_NTPase"/>
</dbReference>
<accession>A0A6J6PP55</accession>
<sequence>MARQAWTTDELVAGVRAGDSRALARAITLIENSDPQAAALVHEIFPDTGRAHSVGITGPPGVGKSTLISALIRHTRSLGLTVGVVSVDPSSPFTSGALLGDRIRLTDHFLDPGVFIRSMGTRGHPGGLAEAALQAMLVLDAAGKDVVFLETVGTGQNEVGVASIADTVVLTLMPGSGDSVQALKAGIMEIPDIVCVNRRSHPLAGATVNDVRQALMLGSEREANIPVALTEAATGEGVDELWAVIAKHLADLRDAGTLDERRRHNLAGEVLAVALARARRHLENAVAGDEELRLLLDRVARRELDPLTAVQQILLEVFHVDQSDRTHAR</sequence>
<protein>
    <submittedName>
        <fullName evidence="7">Unannotated protein</fullName>
    </submittedName>
</protein>
<comment type="similarity">
    <text evidence="1">Belongs to the SIMIBI class G3E GTPase family. ArgK/MeaB subfamily.</text>
</comment>
<dbReference type="Gene3D" id="1.20.5.170">
    <property type="match status" value="1"/>
</dbReference>
<dbReference type="GO" id="GO:0005525">
    <property type="term" value="F:GTP binding"/>
    <property type="evidence" value="ECO:0007669"/>
    <property type="project" value="UniProtKB-KW"/>
</dbReference>
<evidence type="ECO:0000256" key="2">
    <source>
        <dbReference type="ARBA" id="ARBA00022741"/>
    </source>
</evidence>
<reference evidence="7" key="1">
    <citation type="submission" date="2020-05" db="EMBL/GenBank/DDBJ databases">
        <authorList>
            <person name="Chiriac C."/>
            <person name="Salcher M."/>
            <person name="Ghai R."/>
            <person name="Kavagutti S V."/>
        </authorList>
    </citation>
    <scope>NUCLEOTIDE SEQUENCE</scope>
</reference>
<organism evidence="7">
    <name type="scientific">freshwater metagenome</name>
    <dbReference type="NCBI Taxonomy" id="449393"/>
    <lineage>
        <taxon>unclassified sequences</taxon>
        <taxon>metagenomes</taxon>
        <taxon>ecological metagenomes</taxon>
    </lineage>
</organism>
<dbReference type="PANTHER" id="PTHR43087">
    <property type="entry name" value="LYSINE/ARGININE/ORNITHINE TRANSPORT SYSTEM KINASE"/>
    <property type="match status" value="1"/>
</dbReference>
<dbReference type="PANTHER" id="PTHR43087:SF1">
    <property type="entry name" value="LAO_AO TRANSPORT SYSTEM ATPASE"/>
    <property type="match status" value="1"/>
</dbReference>
<evidence type="ECO:0000256" key="5">
    <source>
        <dbReference type="ARBA" id="ARBA00023186"/>
    </source>
</evidence>
<dbReference type="Gene3D" id="3.40.50.300">
    <property type="entry name" value="P-loop containing nucleotide triphosphate hydrolases"/>
    <property type="match status" value="1"/>
</dbReference>
<dbReference type="InterPro" id="IPR005129">
    <property type="entry name" value="GTPase_ArgK"/>
</dbReference>
<name>A0A6J6PP55_9ZZZZ</name>
<evidence type="ECO:0000313" key="7">
    <source>
        <dbReference type="EMBL" id="CAB4700439.1"/>
    </source>
</evidence>
<keyword evidence="4" id="KW-0342">GTP-binding</keyword>
<keyword evidence="3" id="KW-0378">Hydrolase</keyword>